<evidence type="ECO:0000259" key="24">
    <source>
        <dbReference type="Pfam" id="PF03061"/>
    </source>
</evidence>
<dbReference type="GO" id="GO:0047617">
    <property type="term" value="F:fatty acyl-CoA hydrolase activity"/>
    <property type="evidence" value="ECO:0007669"/>
    <property type="project" value="InterPro"/>
</dbReference>
<evidence type="ECO:0000256" key="13">
    <source>
        <dbReference type="ARBA" id="ARBA00047588"/>
    </source>
</evidence>
<comment type="catalytic activity">
    <reaction evidence="16">
        <text>hexanoyl-CoA + H2O = hexanoate + CoA + H(+)</text>
        <dbReference type="Rhea" id="RHEA:40115"/>
        <dbReference type="ChEBI" id="CHEBI:15377"/>
        <dbReference type="ChEBI" id="CHEBI:15378"/>
        <dbReference type="ChEBI" id="CHEBI:17120"/>
        <dbReference type="ChEBI" id="CHEBI:57287"/>
        <dbReference type="ChEBI" id="CHEBI:62620"/>
    </reaction>
    <physiologicalReaction direction="left-to-right" evidence="16">
        <dbReference type="Rhea" id="RHEA:40116"/>
    </physiologicalReaction>
</comment>
<keyword evidence="10" id="KW-0496">Mitochondrion</keyword>
<evidence type="ECO:0000256" key="19">
    <source>
        <dbReference type="ARBA" id="ARBA00064709"/>
    </source>
</evidence>
<evidence type="ECO:0000256" key="17">
    <source>
        <dbReference type="ARBA" id="ARBA00052976"/>
    </source>
</evidence>
<dbReference type="GO" id="GO:0005829">
    <property type="term" value="C:cytosol"/>
    <property type="evidence" value="ECO:0007669"/>
    <property type="project" value="UniProtKB-SubCell"/>
</dbReference>
<dbReference type="GO" id="GO:0005634">
    <property type="term" value="C:nucleus"/>
    <property type="evidence" value="ECO:0007669"/>
    <property type="project" value="UniProtKB-SubCell"/>
</dbReference>
<comment type="function">
    <text evidence="18">Catalyzes the hydrolysis of acyl-CoAs into free fatty acids and coenzyme A (CoASH), regulating their respective intracellular levels. Has acyl-CoA thioesterase activity towards medium (C12) and long-chain (C18) fatty acyl-CoA substrates. Can also hydrolyze 3-hydroxyphenylacetyl-CoA and 3,4-dihydroxyphenylacetyl-CoA (in vitro). May play a role in controlling adaptive thermogenesis.</text>
</comment>
<sequence length="143" mass="15254">MPSTSLVRQLMQFMTKERGFDTVMKGLRVVSAGNGNCVCELTVTEDEQNRGGSLHGGMTATLVDVVSTCALMTTERQVAGVSVDMNITYMKGAKVGSEIVIDAKTLRCGSTLAFLSVDITHKADGTFVAQGRHTKFIGSKSSK</sequence>
<dbReference type="OrthoDB" id="46529at2759"/>
<evidence type="ECO:0000256" key="12">
    <source>
        <dbReference type="ARBA" id="ARBA00023242"/>
    </source>
</evidence>
<evidence type="ECO:0000256" key="20">
    <source>
        <dbReference type="ARBA" id="ARBA00067273"/>
    </source>
</evidence>
<dbReference type="CDD" id="cd03443">
    <property type="entry name" value="PaaI_thioesterase"/>
    <property type="match status" value="1"/>
</dbReference>
<comment type="subunit">
    <text evidence="19">Homotetramer. Interacts with PCTP.</text>
</comment>
<dbReference type="NCBIfam" id="TIGR00369">
    <property type="entry name" value="unchar_dom_1"/>
    <property type="match status" value="1"/>
</dbReference>
<dbReference type="PANTHER" id="PTHR21660:SF1">
    <property type="entry name" value="ACYL-COENZYME A THIOESTERASE 13"/>
    <property type="match status" value="1"/>
</dbReference>
<organism evidence="25 26">
    <name type="scientific">Owenia fusiformis</name>
    <name type="common">Polychaete worm</name>
    <dbReference type="NCBI Taxonomy" id="6347"/>
    <lineage>
        <taxon>Eukaryota</taxon>
        <taxon>Metazoa</taxon>
        <taxon>Spiralia</taxon>
        <taxon>Lophotrochozoa</taxon>
        <taxon>Annelida</taxon>
        <taxon>Polychaeta</taxon>
        <taxon>Sedentaria</taxon>
        <taxon>Canalipalpata</taxon>
        <taxon>Sabellida</taxon>
        <taxon>Oweniida</taxon>
        <taxon>Oweniidae</taxon>
        <taxon>Owenia</taxon>
    </lineage>
</organism>
<protein>
    <recommendedName>
        <fullName evidence="20">Acyl-coenzyme A thioesterase 13</fullName>
    </recommendedName>
    <alternativeName>
        <fullName evidence="22">Hotdog-fold thioesterase superfamily member 2</fullName>
    </alternativeName>
    <alternativeName>
        <fullName evidence="21">Palmitoyl-CoA hydrolase</fullName>
    </alternativeName>
    <alternativeName>
        <fullName evidence="23">Thioesterase superfamily member 2</fullName>
    </alternativeName>
</protein>
<comment type="catalytic activity">
    <reaction evidence="13">
        <text>octanoyl-CoA + H2O = octanoate + CoA + H(+)</text>
        <dbReference type="Rhea" id="RHEA:30143"/>
        <dbReference type="ChEBI" id="CHEBI:15377"/>
        <dbReference type="ChEBI" id="CHEBI:15378"/>
        <dbReference type="ChEBI" id="CHEBI:25646"/>
        <dbReference type="ChEBI" id="CHEBI:57287"/>
        <dbReference type="ChEBI" id="CHEBI:57386"/>
    </reaction>
    <physiologicalReaction direction="left-to-right" evidence="13">
        <dbReference type="Rhea" id="RHEA:30144"/>
    </physiologicalReaction>
</comment>
<comment type="catalytic activity">
    <reaction evidence="14">
        <text>decanoyl-CoA + H2O = decanoate + CoA + H(+)</text>
        <dbReference type="Rhea" id="RHEA:40059"/>
        <dbReference type="ChEBI" id="CHEBI:15377"/>
        <dbReference type="ChEBI" id="CHEBI:15378"/>
        <dbReference type="ChEBI" id="CHEBI:27689"/>
        <dbReference type="ChEBI" id="CHEBI:57287"/>
        <dbReference type="ChEBI" id="CHEBI:61430"/>
    </reaction>
    <physiologicalReaction direction="left-to-right" evidence="14">
        <dbReference type="Rhea" id="RHEA:40060"/>
    </physiologicalReaction>
</comment>
<evidence type="ECO:0000256" key="22">
    <source>
        <dbReference type="ARBA" id="ARBA00081533"/>
    </source>
</evidence>
<evidence type="ECO:0000313" key="26">
    <source>
        <dbReference type="Proteomes" id="UP000749559"/>
    </source>
</evidence>
<evidence type="ECO:0000256" key="6">
    <source>
        <dbReference type="ARBA" id="ARBA00022490"/>
    </source>
</evidence>
<comment type="caution">
    <text evidence="25">The sequence shown here is derived from an EMBL/GenBank/DDBJ whole genome shotgun (WGS) entry which is preliminary data.</text>
</comment>
<evidence type="ECO:0000256" key="18">
    <source>
        <dbReference type="ARBA" id="ARBA00058205"/>
    </source>
</evidence>
<keyword evidence="6" id="KW-0963">Cytoplasm</keyword>
<comment type="similarity">
    <text evidence="5">Belongs to the thioesterase PaaI family.</text>
</comment>
<dbReference type="Pfam" id="PF03061">
    <property type="entry name" value="4HBT"/>
    <property type="match status" value="1"/>
</dbReference>
<keyword evidence="26" id="KW-1185">Reference proteome</keyword>
<dbReference type="SUPFAM" id="SSF54637">
    <property type="entry name" value="Thioesterase/thiol ester dehydrase-isomerase"/>
    <property type="match status" value="1"/>
</dbReference>
<evidence type="ECO:0000256" key="5">
    <source>
        <dbReference type="ARBA" id="ARBA00008324"/>
    </source>
</evidence>
<evidence type="ECO:0000256" key="2">
    <source>
        <dbReference type="ARBA" id="ARBA00004173"/>
    </source>
</evidence>
<evidence type="ECO:0000256" key="15">
    <source>
        <dbReference type="ARBA" id="ARBA00048074"/>
    </source>
</evidence>
<keyword evidence="9" id="KW-0443">Lipid metabolism</keyword>
<evidence type="ECO:0000256" key="3">
    <source>
        <dbReference type="ARBA" id="ARBA00004186"/>
    </source>
</evidence>
<keyword evidence="7" id="KW-0378">Hydrolase</keyword>
<dbReference type="InterPro" id="IPR039298">
    <property type="entry name" value="ACOT13"/>
</dbReference>
<dbReference type="GO" id="GO:0005739">
    <property type="term" value="C:mitochondrion"/>
    <property type="evidence" value="ECO:0007669"/>
    <property type="project" value="UniProtKB-SubCell"/>
</dbReference>
<dbReference type="GO" id="GO:0006629">
    <property type="term" value="P:lipid metabolic process"/>
    <property type="evidence" value="ECO:0007669"/>
    <property type="project" value="UniProtKB-KW"/>
</dbReference>
<dbReference type="Gene3D" id="3.10.129.10">
    <property type="entry name" value="Hotdog Thioesterase"/>
    <property type="match status" value="1"/>
</dbReference>
<evidence type="ECO:0000256" key="16">
    <source>
        <dbReference type="ARBA" id="ARBA00050199"/>
    </source>
</evidence>
<evidence type="ECO:0000256" key="11">
    <source>
        <dbReference type="ARBA" id="ARBA00023212"/>
    </source>
</evidence>
<evidence type="ECO:0000256" key="21">
    <source>
        <dbReference type="ARBA" id="ARBA00075657"/>
    </source>
</evidence>
<reference evidence="25" key="1">
    <citation type="submission" date="2022-03" db="EMBL/GenBank/DDBJ databases">
        <authorList>
            <person name="Martin C."/>
        </authorList>
    </citation>
    <scope>NUCLEOTIDE SEQUENCE</scope>
</reference>
<comment type="subcellular location">
    <subcellularLocation>
        <location evidence="3">Cytoplasm</location>
        <location evidence="3">Cytoskeleton</location>
        <location evidence="3">Spindle</location>
    </subcellularLocation>
    <subcellularLocation>
        <location evidence="4">Cytoplasm</location>
        <location evidence="4">Cytosol</location>
    </subcellularLocation>
    <subcellularLocation>
        <location evidence="2">Mitochondrion</location>
    </subcellularLocation>
    <subcellularLocation>
        <location evidence="1">Nucleus</location>
    </subcellularLocation>
</comment>
<feature type="domain" description="Thioesterase" evidence="24">
    <location>
        <begin position="51"/>
        <end position="125"/>
    </location>
</feature>
<evidence type="ECO:0000256" key="4">
    <source>
        <dbReference type="ARBA" id="ARBA00004514"/>
    </source>
</evidence>
<keyword evidence="12" id="KW-0539">Nucleus</keyword>
<dbReference type="Proteomes" id="UP000749559">
    <property type="component" value="Unassembled WGS sequence"/>
</dbReference>
<dbReference type="PANTHER" id="PTHR21660">
    <property type="entry name" value="THIOESTERASE SUPERFAMILY MEMBER-RELATED"/>
    <property type="match status" value="1"/>
</dbReference>
<keyword evidence="8" id="KW-0007">Acetylation</keyword>
<dbReference type="AlphaFoldDB" id="A0A8J1XYQ1"/>
<dbReference type="FunFam" id="3.10.129.10:FF:000021">
    <property type="entry name" value="Acyl-coenzyme A thioesterase 13"/>
    <property type="match status" value="1"/>
</dbReference>
<gene>
    <name evidence="25" type="ORF">OFUS_LOCUS1687</name>
</gene>
<dbReference type="GO" id="GO:0005819">
    <property type="term" value="C:spindle"/>
    <property type="evidence" value="ECO:0007669"/>
    <property type="project" value="UniProtKB-SubCell"/>
</dbReference>
<dbReference type="InterPro" id="IPR006683">
    <property type="entry name" value="Thioestr_dom"/>
</dbReference>
<evidence type="ECO:0000256" key="23">
    <source>
        <dbReference type="ARBA" id="ARBA00083956"/>
    </source>
</evidence>
<dbReference type="InterPro" id="IPR029069">
    <property type="entry name" value="HotDog_dom_sf"/>
</dbReference>
<comment type="catalytic activity">
    <reaction evidence="17">
        <text>a fatty acyl-CoA + H2O = a fatty acid + CoA + H(+)</text>
        <dbReference type="Rhea" id="RHEA:16781"/>
        <dbReference type="ChEBI" id="CHEBI:15377"/>
        <dbReference type="ChEBI" id="CHEBI:15378"/>
        <dbReference type="ChEBI" id="CHEBI:28868"/>
        <dbReference type="ChEBI" id="CHEBI:57287"/>
        <dbReference type="ChEBI" id="CHEBI:77636"/>
    </reaction>
    <physiologicalReaction direction="left-to-right" evidence="17">
        <dbReference type="Rhea" id="RHEA:16782"/>
    </physiologicalReaction>
</comment>
<dbReference type="EMBL" id="CAIIXF020000001">
    <property type="protein sequence ID" value="CAH1774173.1"/>
    <property type="molecule type" value="Genomic_DNA"/>
</dbReference>
<dbReference type="InterPro" id="IPR003736">
    <property type="entry name" value="PAAI_dom"/>
</dbReference>
<evidence type="ECO:0000256" key="9">
    <source>
        <dbReference type="ARBA" id="ARBA00023098"/>
    </source>
</evidence>
<keyword evidence="11" id="KW-0206">Cytoskeleton</keyword>
<evidence type="ECO:0000256" key="14">
    <source>
        <dbReference type="ARBA" id="ARBA00047969"/>
    </source>
</evidence>
<accession>A0A8J1XYQ1</accession>
<comment type="catalytic activity">
    <reaction evidence="15">
        <text>dodecanoyl-CoA + H2O = dodecanoate + CoA + H(+)</text>
        <dbReference type="Rhea" id="RHEA:30135"/>
        <dbReference type="ChEBI" id="CHEBI:15377"/>
        <dbReference type="ChEBI" id="CHEBI:15378"/>
        <dbReference type="ChEBI" id="CHEBI:18262"/>
        <dbReference type="ChEBI" id="CHEBI:57287"/>
        <dbReference type="ChEBI" id="CHEBI:57375"/>
    </reaction>
    <physiologicalReaction direction="left-to-right" evidence="15">
        <dbReference type="Rhea" id="RHEA:30136"/>
    </physiologicalReaction>
</comment>
<name>A0A8J1XYQ1_OWEFU</name>
<evidence type="ECO:0000256" key="1">
    <source>
        <dbReference type="ARBA" id="ARBA00004123"/>
    </source>
</evidence>
<proteinExistence type="inferred from homology"/>
<evidence type="ECO:0000256" key="7">
    <source>
        <dbReference type="ARBA" id="ARBA00022801"/>
    </source>
</evidence>
<evidence type="ECO:0000313" key="25">
    <source>
        <dbReference type="EMBL" id="CAH1774173.1"/>
    </source>
</evidence>
<evidence type="ECO:0000256" key="8">
    <source>
        <dbReference type="ARBA" id="ARBA00022990"/>
    </source>
</evidence>
<evidence type="ECO:0000256" key="10">
    <source>
        <dbReference type="ARBA" id="ARBA00023128"/>
    </source>
</evidence>